<organism evidence="1 2">
    <name type="scientific">Calocera viscosa (strain TUFC12733)</name>
    <dbReference type="NCBI Taxonomy" id="1330018"/>
    <lineage>
        <taxon>Eukaryota</taxon>
        <taxon>Fungi</taxon>
        <taxon>Dikarya</taxon>
        <taxon>Basidiomycota</taxon>
        <taxon>Agaricomycotina</taxon>
        <taxon>Dacrymycetes</taxon>
        <taxon>Dacrymycetales</taxon>
        <taxon>Dacrymycetaceae</taxon>
        <taxon>Calocera</taxon>
    </lineage>
</organism>
<evidence type="ECO:0000313" key="2">
    <source>
        <dbReference type="Proteomes" id="UP000076738"/>
    </source>
</evidence>
<dbReference type="EMBL" id="KV417291">
    <property type="protein sequence ID" value="KZO95056.1"/>
    <property type="molecule type" value="Genomic_DNA"/>
</dbReference>
<accession>A0A167KVJ7</accession>
<name>A0A167KVJ7_CALVF</name>
<protein>
    <submittedName>
        <fullName evidence="1">Uncharacterized protein</fullName>
    </submittedName>
</protein>
<sequence length="65" mass="7679">MIRRRVAPVVKDFNVPCSLNHADINWSRIQLHMERLGCQLPSRCQPSWARSWLDNQNMQSKDMRG</sequence>
<evidence type="ECO:0000313" key="1">
    <source>
        <dbReference type="EMBL" id="KZO95056.1"/>
    </source>
</evidence>
<reference evidence="1 2" key="1">
    <citation type="journal article" date="2016" name="Mol. Biol. Evol.">
        <title>Comparative Genomics of Early-Diverging Mushroom-Forming Fungi Provides Insights into the Origins of Lignocellulose Decay Capabilities.</title>
        <authorList>
            <person name="Nagy L.G."/>
            <person name="Riley R."/>
            <person name="Tritt A."/>
            <person name="Adam C."/>
            <person name="Daum C."/>
            <person name="Floudas D."/>
            <person name="Sun H."/>
            <person name="Yadav J.S."/>
            <person name="Pangilinan J."/>
            <person name="Larsson K.H."/>
            <person name="Matsuura K."/>
            <person name="Barry K."/>
            <person name="Labutti K."/>
            <person name="Kuo R."/>
            <person name="Ohm R.A."/>
            <person name="Bhattacharya S.S."/>
            <person name="Shirouzu T."/>
            <person name="Yoshinaga Y."/>
            <person name="Martin F.M."/>
            <person name="Grigoriev I.V."/>
            <person name="Hibbett D.S."/>
        </authorList>
    </citation>
    <scope>NUCLEOTIDE SEQUENCE [LARGE SCALE GENOMIC DNA]</scope>
    <source>
        <strain evidence="1 2">TUFC12733</strain>
    </source>
</reference>
<dbReference type="AlphaFoldDB" id="A0A167KVJ7"/>
<gene>
    <name evidence="1" type="ORF">CALVIDRAFT_538522</name>
</gene>
<proteinExistence type="predicted"/>
<dbReference type="Proteomes" id="UP000076738">
    <property type="component" value="Unassembled WGS sequence"/>
</dbReference>
<keyword evidence="2" id="KW-1185">Reference proteome</keyword>